<evidence type="ECO:0000256" key="1">
    <source>
        <dbReference type="SAM" id="Coils"/>
    </source>
</evidence>
<keyword evidence="4" id="KW-1185">Reference proteome</keyword>
<protein>
    <submittedName>
        <fullName evidence="3">AcrR family transcriptional regulator</fullName>
    </submittedName>
</protein>
<dbReference type="SUPFAM" id="SSF46689">
    <property type="entry name" value="Homeodomain-like"/>
    <property type="match status" value="1"/>
</dbReference>
<dbReference type="Gene3D" id="1.10.357.10">
    <property type="entry name" value="Tetracycline Repressor, domain 2"/>
    <property type="match status" value="1"/>
</dbReference>
<organism evidence="3 5">
    <name type="scientific">Mucilaginibacter lappiensis</name>
    <dbReference type="NCBI Taxonomy" id="354630"/>
    <lineage>
        <taxon>Bacteria</taxon>
        <taxon>Pseudomonadati</taxon>
        <taxon>Bacteroidota</taxon>
        <taxon>Sphingobacteriia</taxon>
        <taxon>Sphingobacteriales</taxon>
        <taxon>Sphingobacteriaceae</taxon>
        <taxon>Mucilaginibacter</taxon>
    </lineage>
</organism>
<evidence type="ECO:0000313" key="5">
    <source>
        <dbReference type="Proteomes" id="UP000548326"/>
    </source>
</evidence>
<dbReference type="EMBL" id="JACHCB010000008">
    <property type="protein sequence ID" value="MBB6110502.1"/>
    <property type="molecule type" value="Genomic_DNA"/>
</dbReference>
<name>A0A1N7AJR9_9SPHI</name>
<dbReference type="Proteomes" id="UP000548326">
    <property type="component" value="Unassembled WGS sequence"/>
</dbReference>
<sequence length="117" mass="13911">MPHKGEILERAVRKTAISISELARKVDYDRGTIYRHFKDEDLDDSIILKYSKALKNDFRKEFPQLPFYGNLLQEPLNEYRALTLSEALQEADMWKEKYISLLEQYNNLLKKIVDEDK</sequence>
<evidence type="ECO:0000313" key="4">
    <source>
        <dbReference type="Proteomes" id="UP000541583"/>
    </source>
</evidence>
<dbReference type="InterPro" id="IPR009057">
    <property type="entry name" value="Homeodomain-like_sf"/>
</dbReference>
<dbReference type="STRING" id="354630.SAMN05421821_10721"/>
<proteinExistence type="predicted"/>
<reference evidence="4 5" key="1">
    <citation type="submission" date="2020-08" db="EMBL/GenBank/DDBJ databases">
        <title>Genomic Encyclopedia of Type Strains, Phase IV (KMG-V): Genome sequencing to study the core and pangenomes of soil and plant-associated prokaryotes.</title>
        <authorList>
            <person name="Whitman W."/>
        </authorList>
    </citation>
    <scope>NUCLEOTIDE SEQUENCE [LARGE SCALE GENOMIC DNA]</scope>
    <source>
        <strain evidence="2 4">ANJLi2</strain>
        <strain evidence="3 5">MP601</strain>
    </source>
</reference>
<evidence type="ECO:0000313" key="2">
    <source>
        <dbReference type="EMBL" id="MBB6110502.1"/>
    </source>
</evidence>
<accession>A0A1N7AJR9</accession>
<dbReference type="AlphaFoldDB" id="A0A1N7AJR9"/>
<dbReference type="RefSeq" id="WP_076374033.1">
    <property type="nucleotide sequence ID" value="NZ_FTMG01000007.1"/>
</dbReference>
<comment type="caution">
    <text evidence="3">The sequence shown here is derived from an EMBL/GenBank/DDBJ whole genome shotgun (WGS) entry which is preliminary data.</text>
</comment>
<keyword evidence="1" id="KW-0175">Coiled coil</keyword>
<evidence type="ECO:0000313" key="3">
    <source>
        <dbReference type="EMBL" id="MBB6126987.1"/>
    </source>
</evidence>
<dbReference type="OrthoDB" id="981159at2"/>
<dbReference type="EMBL" id="JACHCA010000003">
    <property type="protein sequence ID" value="MBB6126987.1"/>
    <property type="molecule type" value="Genomic_DNA"/>
</dbReference>
<gene>
    <name evidence="3" type="ORF">HDF22_001093</name>
    <name evidence="2" type="ORF">HDF23_003261</name>
</gene>
<feature type="coiled-coil region" evidence="1">
    <location>
        <begin position="84"/>
        <end position="115"/>
    </location>
</feature>
<dbReference type="Proteomes" id="UP000541583">
    <property type="component" value="Unassembled WGS sequence"/>
</dbReference>